<proteinExistence type="predicted"/>
<accession>A0A1H3BGJ1</accession>
<sequence length="466" mass="50707">MSMDLFGRDWDVLVAGGGNAALCAAITARRAGARVLVVEAAPKFYRGGNTRHTRNMRVAHDHPNEVLTGPYPEDEFWEDLLRVTGGNTDEQLARFTLAQSKELWDYMSSLGVRFQPSLTGSLSLGRTNAFFLGGGKSLMNALYRTAEAEGVAVVYDAEVTAVEIEGAAFRAAEVTHDGQARRVPARAFVAAAGGFEANIEWLEEYWGPAARNFRIRGTPYNRGSLLRTLLDAGAQQVGEPDQCHAVAIDARAPQFDGGIATRLDCIVFGMVVNREAERFYDEGEDFWPKRYAIWGRLVAAQPEQEAYAIIDSRSIELFMPSIFPAIEAGSIEEMAGKLDLPPDRLRATWEAFNAAVRPGDFDPATLDGCRTEGLTPEKTNWARTIEQPPFHAYPLRPGITFTYLGVKVDREARVQRASGGAYDNIYAAGEIMAGNVLGKGYLAGIGMTIGSVFGRLAGQGASSHVA</sequence>
<dbReference type="InterPro" id="IPR036188">
    <property type="entry name" value="FAD/NAD-bd_sf"/>
</dbReference>
<protein>
    <submittedName>
        <fullName evidence="6">Tricarballylate dehydrogenase</fullName>
    </submittedName>
</protein>
<feature type="domain" description="FAD-dependent oxidoreductase 2 FAD-binding" evidence="5">
    <location>
        <begin position="11"/>
        <end position="445"/>
    </location>
</feature>
<dbReference type="Gene3D" id="3.90.700.10">
    <property type="entry name" value="Succinate dehydrogenase/fumarate reductase flavoprotein, catalytic domain"/>
    <property type="match status" value="1"/>
</dbReference>
<dbReference type="RefSeq" id="WP_281242927.1">
    <property type="nucleotide sequence ID" value="NZ_FNMZ01000005.1"/>
</dbReference>
<dbReference type="PANTHER" id="PTHR43400">
    <property type="entry name" value="FUMARATE REDUCTASE"/>
    <property type="match status" value="1"/>
</dbReference>
<dbReference type="InterPro" id="IPR012831">
    <property type="entry name" value="CobZ"/>
</dbReference>
<dbReference type="STRING" id="356660.SAMN05444336_10515"/>
<keyword evidence="4" id="KW-0560">Oxidoreductase</keyword>
<dbReference type="AlphaFoldDB" id="A0A1H3BGJ1"/>
<dbReference type="Pfam" id="PF00890">
    <property type="entry name" value="FAD_binding_2"/>
    <property type="match status" value="1"/>
</dbReference>
<evidence type="ECO:0000256" key="1">
    <source>
        <dbReference type="ARBA" id="ARBA00001974"/>
    </source>
</evidence>
<dbReference type="InterPro" id="IPR027477">
    <property type="entry name" value="Succ_DH/fumarate_Rdtase_cat_sf"/>
</dbReference>
<evidence type="ECO:0000259" key="5">
    <source>
        <dbReference type="Pfam" id="PF00890"/>
    </source>
</evidence>
<dbReference type="InterPro" id="IPR003953">
    <property type="entry name" value="FAD-dep_OxRdtase_2_FAD-bd"/>
</dbReference>
<dbReference type="NCBIfam" id="TIGR02485">
    <property type="entry name" value="CobZ_N-term"/>
    <property type="match status" value="1"/>
</dbReference>
<evidence type="ECO:0000256" key="3">
    <source>
        <dbReference type="ARBA" id="ARBA00022827"/>
    </source>
</evidence>
<dbReference type="SUPFAM" id="SSF51905">
    <property type="entry name" value="FAD/NAD(P)-binding domain"/>
    <property type="match status" value="1"/>
</dbReference>
<gene>
    <name evidence="6" type="ORF">SAMN05444336_10515</name>
</gene>
<reference evidence="6 7" key="1">
    <citation type="submission" date="2016-10" db="EMBL/GenBank/DDBJ databases">
        <authorList>
            <person name="de Groot N.N."/>
        </authorList>
    </citation>
    <scope>NUCLEOTIDE SEQUENCE [LARGE SCALE GENOMIC DNA]</scope>
    <source>
        <strain evidence="6 7">DSM 17890</strain>
    </source>
</reference>
<evidence type="ECO:0000256" key="4">
    <source>
        <dbReference type="ARBA" id="ARBA00023002"/>
    </source>
</evidence>
<evidence type="ECO:0000313" key="7">
    <source>
        <dbReference type="Proteomes" id="UP000199118"/>
    </source>
</evidence>
<keyword evidence="2" id="KW-0285">Flavoprotein</keyword>
<dbReference type="InterPro" id="IPR050315">
    <property type="entry name" value="FAD-oxidoreductase_2"/>
</dbReference>
<evidence type="ECO:0000256" key="2">
    <source>
        <dbReference type="ARBA" id="ARBA00022630"/>
    </source>
</evidence>
<dbReference type="NCBIfam" id="NF006130">
    <property type="entry name" value="PRK08274.1"/>
    <property type="match status" value="1"/>
</dbReference>
<name>A0A1H3BGJ1_9RHOB</name>
<dbReference type="GO" id="GO:0016491">
    <property type="term" value="F:oxidoreductase activity"/>
    <property type="evidence" value="ECO:0007669"/>
    <property type="project" value="UniProtKB-KW"/>
</dbReference>
<dbReference type="SUPFAM" id="SSF56425">
    <property type="entry name" value="Succinate dehydrogenase/fumarate reductase flavoprotein, catalytic domain"/>
    <property type="match status" value="1"/>
</dbReference>
<comment type="cofactor">
    <cofactor evidence="1">
        <name>FAD</name>
        <dbReference type="ChEBI" id="CHEBI:57692"/>
    </cofactor>
</comment>
<dbReference type="Proteomes" id="UP000199118">
    <property type="component" value="Unassembled WGS sequence"/>
</dbReference>
<keyword evidence="3" id="KW-0274">FAD</keyword>
<dbReference type="EMBL" id="FNMZ01000005">
    <property type="protein sequence ID" value="SDX40838.1"/>
    <property type="molecule type" value="Genomic_DNA"/>
</dbReference>
<evidence type="ECO:0000313" key="6">
    <source>
        <dbReference type="EMBL" id="SDX40838.1"/>
    </source>
</evidence>
<dbReference type="PANTHER" id="PTHR43400:SF7">
    <property type="entry name" value="FAD-DEPENDENT OXIDOREDUCTASE 2 FAD BINDING DOMAIN-CONTAINING PROTEIN"/>
    <property type="match status" value="1"/>
</dbReference>
<organism evidence="6 7">
    <name type="scientific">Albimonas donghaensis</name>
    <dbReference type="NCBI Taxonomy" id="356660"/>
    <lineage>
        <taxon>Bacteria</taxon>
        <taxon>Pseudomonadati</taxon>
        <taxon>Pseudomonadota</taxon>
        <taxon>Alphaproteobacteria</taxon>
        <taxon>Rhodobacterales</taxon>
        <taxon>Paracoccaceae</taxon>
        <taxon>Albimonas</taxon>
    </lineage>
</organism>
<dbReference type="Gene3D" id="3.50.50.60">
    <property type="entry name" value="FAD/NAD(P)-binding domain"/>
    <property type="match status" value="1"/>
</dbReference>
<keyword evidence="7" id="KW-1185">Reference proteome</keyword>